<sequence>MRGRERAPTESRTPSSEGPRSPLGESGEAVSLRGRAGRAAESPTRRDPDPAPRVGPRRPPLLQAGTSHAAGDWAEASARVHAVPSAADAGRRGAVGTGPHPQGDQDPLAGPRGIAAGAKPPVPPEAETKSRRKDPRSRPRTLRSPARSRHTRGRDPRPVRRPGRPWRRLTSDRRLAAPAPRRRAWADWSTDEQPTEPRQPQQWSPGAGPLRPLQPVFPAEDPAWIKELQLGRGCGRETHFAGAHGPTRLPPPRPQRSRAPRARPPANGERAARRGRGLGEQREVGRGGAGTGRVGSCRRTEPRSWPDPGLLEDPAQRPPGVCSTGRAHLKLRTQAFRAESERQASFTKRETEV</sequence>
<feature type="region of interest" description="Disordered" evidence="1">
    <location>
        <begin position="334"/>
        <end position="353"/>
    </location>
</feature>
<keyword evidence="3" id="KW-1185">Reference proteome</keyword>
<feature type="region of interest" description="Disordered" evidence="1">
    <location>
        <begin position="235"/>
        <end position="324"/>
    </location>
</feature>
<feature type="region of interest" description="Disordered" evidence="1">
    <location>
        <begin position="1"/>
        <end position="217"/>
    </location>
</feature>
<dbReference type="Proteomes" id="UP000028761">
    <property type="component" value="Unplaced"/>
</dbReference>
<reference evidence="2" key="2">
    <citation type="submission" date="2025-09" db="UniProtKB">
        <authorList>
            <consortium name="Ensembl"/>
        </authorList>
    </citation>
    <scope>IDENTIFICATION</scope>
</reference>
<evidence type="ECO:0000313" key="2">
    <source>
        <dbReference type="Ensembl" id="ENSPANP00000056853.1"/>
    </source>
</evidence>
<organism evidence="2 3">
    <name type="scientific">Papio anubis</name>
    <name type="common">Olive baboon</name>
    <dbReference type="NCBI Taxonomy" id="9555"/>
    <lineage>
        <taxon>Eukaryota</taxon>
        <taxon>Metazoa</taxon>
        <taxon>Chordata</taxon>
        <taxon>Craniata</taxon>
        <taxon>Vertebrata</taxon>
        <taxon>Euteleostomi</taxon>
        <taxon>Mammalia</taxon>
        <taxon>Eutheria</taxon>
        <taxon>Euarchontoglires</taxon>
        <taxon>Primates</taxon>
        <taxon>Haplorrhini</taxon>
        <taxon>Catarrhini</taxon>
        <taxon>Cercopithecidae</taxon>
        <taxon>Cercopithecinae</taxon>
        <taxon>Papio</taxon>
    </lineage>
</organism>
<dbReference type="AlphaFoldDB" id="A0A8I5NRU4"/>
<dbReference type="Ensembl" id="ENSPANT00000074700.1">
    <property type="protein sequence ID" value="ENSPANP00000056853.1"/>
    <property type="gene ID" value="ENSPANG00000047382.1"/>
</dbReference>
<evidence type="ECO:0000256" key="1">
    <source>
        <dbReference type="SAM" id="MobiDB-lite"/>
    </source>
</evidence>
<accession>A0A8I5NRU4</accession>
<evidence type="ECO:0000313" key="3">
    <source>
        <dbReference type="Proteomes" id="UP000028761"/>
    </source>
</evidence>
<feature type="compositionally biased region" description="Basic residues" evidence="1">
    <location>
        <begin position="130"/>
        <end position="152"/>
    </location>
</feature>
<proteinExistence type="predicted"/>
<protein>
    <submittedName>
        <fullName evidence="2">Uncharacterized protein</fullName>
    </submittedName>
</protein>
<reference evidence="2" key="1">
    <citation type="submission" date="2025-08" db="UniProtKB">
        <authorList>
            <consortium name="Ensembl"/>
        </authorList>
    </citation>
    <scope>IDENTIFICATION</scope>
</reference>
<dbReference type="GeneTree" id="ENSGT01050000248431"/>
<feature type="compositionally biased region" description="Basic and acidic residues" evidence="1">
    <location>
        <begin position="338"/>
        <end position="353"/>
    </location>
</feature>
<name>A0A8I5NRU4_PAPAN</name>